<proteinExistence type="predicted"/>
<accession>B2JN36</accession>
<dbReference type="Proteomes" id="UP000001192">
    <property type="component" value="Chromosome 2"/>
</dbReference>
<keyword evidence="2" id="KW-1185">Reference proteome</keyword>
<dbReference type="HOGENOM" id="CLU_2045305_0_0_4"/>
<sequence length="120" mass="13682">MRLDYFRYCGNPKITARSPSSTHTYRLLVFKEHSLKSCCLLLLSCVSVVWRGRIMRNPKGVVKRKLKIIFWGHLRIGSPVALIGVSSERTQATSRRIAYRKNNSIKSIHASTRHTLTLAA</sequence>
<gene>
    <name evidence="1" type="ordered locus">Bphy_3753</name>
</gene>
<name>B2JN36_PARP8</name>
<dbReference type="KEGG" id="bph:Bphy_3753"/>
<evidence type="ECO:0000313" key="2">
    <source>
        <dbReference type="Proteomes" id="UP000001192"/>
    </source>
</evidence>
<protein>
    <submittedName>
        <fullName evidence="1">Uncharacterized protein</fullName>
    </submittedName>
</protein>
<reference evidence="2" key="1">
    <citation type="journal article" date="2014" name="Stand. Genomic Sci.">
        <title>Complete genome sequence of Burkholderia phymatum STM815(T), a broad host range and efficient nitrogen-fixing symbiont of Mimosa species.</title>
        <authorList>
            <person name="Moulin L."/>
            <person name="Klonowska A."/>
            <person name="Caroline B."/>
            <person name="Booth K."/>
            <person name="Vriezen J.A."/>
            <person name="Melkonian R."/>
            <person name="James E.K."/>
            <person name="Young J.P."/>
            <person name="Bena G."/>
            <person name="Hauser L."/>
            <person name="Land M."/>
            <person name="Kyrpides N."/>
            <person name="Bruce D."/>
            <person name="Chain P."/>
            <person name="Copeland A."/>
            <person name="Pitluck S."/>
            <person name="Woyke T."/>
            <person name="Lizotte-Waniewski M."/>
            <person name="Bristow J."/>
            <person name="Riley M."/>
        </authorList>
    </citation>
    <scope>NUCLEOTIDE SEQUENCE [LARGE SCALE GENOMIC DNA]</scope>
    <source>
        <strain evidence="2">DSM 17167 / CIP 108236 / LMG 21445 / STM815</strain>
    </source>
</reference>
<dbReference type="AlphaFoldDB" id="B2JN36"/>
<organism evidence="1 2">
    <name type="scientific">Paraburkholderia phymatum (strain DSM 17167 / CIP 108236 / LMG 21445 / STM815)</name>
    <name type="common">Burkholderia phymatum</name>
    <dbReference type="NCBI Taxonomy" id="391038"/>
    <lineage>
        <taxon>Bacteria</taxon>
        <taxon>Pseudomonadati</taxon>
        <taxon>Pseudomonadota</taxon>
        <taxon>Betaproteobacteria</taxon>
        <taxon>Burkholderiales</taxon>
        <taxon>Burkholderiaceae</taxon>
        <taxon>Paraburkholderia</taxon>
    </lineage>
</organism>
<dbReference type="EMBL" id="CP001044">
    <property type="protein sequence ID" value="ACC72884.1"/>
    <property type="molecule type" value="Genomic_DNA"/>
</dbReference>
<evidence type="ECO:0000313" key="1">
    <source>
        <dbReference type="EMBL" id="ACC72884.1"/>
    </source>
</evidence>